<reference evidence="1 2" key="2">
    <citation type="submission" date="2020-03" db="EMBL/GenBank/DDBJ databases">
        <authorList>
            <person name="Ichikawa N."/>
            <person name="Kimura A."/>
            <person name="Kitahashi Y."/>
            <person name="Uohara A."/>
        </authorList>
    </citation>
    <scope>NUCLEOTIDE SEQUENCE [LARGE SCALE GENOMIC DNA]</scope>
    <source>
        <strain evidence="1 2">NBRC 105367</strain>
    </source>
</reference>
<dbReference type="AlphaFoldDB" id="A0A6F8YXZ7"/>
<organism evidence="1 2">
    <name type="scientific">Phytohabitans suffuscus</name>
    <dbReference type="NCBI Taxonomy" id="624315"/>
    <lineage>
        <taxon>Bacteria</taxon>
        <taxon>Bacillati</taxon>
        <taxon>Actinomycetota</taxon>
        <taxon>Actinomycetes</taxon>
        <taxon>Micromonosporales</taxon>
        <taxon>Micromonosporaceae</taxon>
    </lineage>
</organism>
<dbReference type="KEGG" id="psuu:Psuf_082650"/>
<keyword evidence="2" id="KW-1185">Reference proteome</keyword>
<evidence type="ECO:0008006" key="3">
    <source>
        <dbReference type="Google" id="ProtNLM"/>
    </source>
</evidence>
<accession>A0A6F8YXZ7</accession>
<sequence length="46" mass="5049">MELLVEVARAERTAVLVVTHEARVAAYADRRIKVRDGVLAHPVAVP</sequence>
<protein>
    <recommendedName>
        <fullName evidence="3">ABC transporter ATP-binding protein</fullName>
    </recommendedName>
</protein>
<reference evidence="1 2" key="1">
    <citation type="submission" date="2020-03" db="EMBL/GenBank/DDBJ databases">
        <title>Whole genome shotgun sequence of Phytohabitans suffuscus NBRC 105367.</title>
        <authorList>
            <person name="Komaki H."/>
            <person name="Tamura T."/>
        </authorList>
    </citation>
    <scope>NUCLEOTIDE SEQUENCE [LARGE SCALE GENOMIC DNA]</scope>
    <source>
        <strain evidence="1 2">NBRC 105367</strain>
    </source>
</reference>
<dbReference type="EMBL" id="AP022871">
    <property type="protein sequence ID" value="BCB90952.1"/>
    <property type="molecule type" value="Genomic_DNA"/>
</dbReference>
<gene>
    <name evidence="1" type="ORF">Psuf_082650</name>
</gene>
<dbReference type="Proteomes" id="UP000503011">
    <property type="component" value="Chromosome"/>
</dbReference>
<evidence type="ECO:0000313" key="1">
    <source>
        <dbReference type="EMBL" id="BCB90952.1"/>
    </source>
</evidence>
<proteinExistence type="predicted"/>
<evidence type="ECO:0000313" key="2">
    <source>
        <dbReference type="Proteomes" id="UP000503011"/>
    </source>
</evidence>
<name>A0A6F8YXZ7_9ACTN</name>